<reference evidence="2" key="3">
    <citation type="submission" date="2023-09" db="EMBL/GenBank/DDBJ databases">
        <authorList>
            <person name="Schober I."/>
            <person name="Bunk B."/>
        </authorList>
    </citation>
    <scope>NUCLEOTIDE SEQUENCE</scope>
    <source>
        <strain evidence="2">DSM 103800</strain>
    </source>
</reference>
<evidence type="ECO:0000313" key="3">
    <source>
        <dbReference type="Proteomes" id="UP000185494"/>
    </source>
</evidence>
<dbReference type="EMBL" id="CP015583">
    <property type="protein sequence ID" value="APT57965.1"/>
    <property type="molecule type" value="Genomic_DNA"/>
</dbReference>
<dbReference type="Proteomes" id="UP000185494">
    <property type="component" value="Chromosome 1"/>
</dbReference>
<accession>A0A1L7AGR4</accession>
<dbReference type="KEGG" id="rgi:RGI145_13405"/>
<dbReference type="EMBL" id="JAVVDO010000027">
    <property type="protein sequence ID" value="MDT8332456.1"/>
    <property type="molecule type" value="Genomic_DNA"/>
</dbReference>
<organism evidence="1 3">
    <name type="scientific">Roseomonas gilardii</name>
    <dbReference type="NCBI Taxonomy" id="257708"/>
    <lineage>
        <taxon>Bacteria</taxon>
        <taxon>Pseudomonadati</taxon>
        <taxon>Pseudomonadota</taxon>
        <taxon>Alphaproteobacteria</taxon>
        <taxon>Acetobacterales</taxon>
        <taxon>Roseomonadaceae</taxon>
        <taxon>Roseomonas</taxon>
    </lineage>
</organism>
<dbReference type="Pfam" id="PF06897">
    <property type="entry name" value="DUF1269"/>
    <property type="match status" value="1"/>
</dbReference>
<gene>
    <name evidence="1" type="ORF">RGI145_13405</name>
    <name evidence="2" type="ORF">RQ831_15445</name>
</gene>
<dbReference type="Proteomes" id="UP001258945">
    <property type="component" value="Unassembled WGS sequence"/>
</dbReference>
<evidence type="ECO:0000313" key="1">
    <source>
        <dbReference type="EMBL" id="APT57965.1"/>
    </source>
</evidence>
<keyword evidence="4" id="KW-1185">Reference proteome</keyword>
<protein>
    <submittedName>
        <fullName evidence="2">DUF1269 domain-containing protein</fullName>
    </submittedName>
</protein>
<reference evidence="1 3" key="1">
    <citation type="submission" date="2016-05" db="EMBL/GenBank/DDBJ databases">
        <title>Complete Genome and Methylome Analysis of Psychrotrophic Bacterial Isolates from Antarctic Lake Untersee.</title>
        <authorList>
            <person name="Fomenkov A."/>
            <person name="Akimov V.N."/>
            <person name="Vasilyeva L.V."/>
            <person name="Andersen D."/>
            <person name="Vincze T."/>
            <person name="Roberts R.J."/>
        </authorList>
    </citation>
    <scope>NUCLEOTIDE SEQUENCE [LARGE SCALE GENOMIC DNA]</scope>
    <source>
        <strain evidence="1 3">U14-5</strain>
    </source>
</reference>
<evidence type="ECO:0000313" key="4">
    <source>
        <dbReference type="Proteomes" id="UP001258945"/>
    </source>
</evidence>
<name>A0A1L7AGR4_9PROT</name>
<dbReference type="AlphaFoldDB" id="A0A1L7AGR4"/>
<sequence>MADLVIVAYPDEQTAEAARQKLLSLQKEYLIEIGDAVVAVRQPDGNVKLNQLVNTTLAGTASGALWGTLIGMLFLNPLLGTAVGAGAGALSGYFTDVGIDDNFLKDATQALPPGGAALCVLVRKVTADKVLPAMAEFGGTVLRTNLTAEQESRLREGLKTAG</sequence>
<proteinExistence type="predicted"/>
<reference evidence="2 4" key="2">
    <citation type="journal article" date="2019" name="Microb. Pathog.">
        <title>Comparison of VITEK 2, MALDI-TOF MS, 16S rRNA gene sequencing, and whole-genome sequencing for identification of Roseomonas mucosa.</title>
        <authorList>
            <person name="Rudolph W.W."/>
            <person name="Gunzer F."/>
            <person name="Trauth M."/>
            <person name="Bunk B."/>
            <person name="Bigge R."/>
            <person name="Schrottner P."/>
        </authorList>
    </citation>
    <scope>NUCLEOTIDE SEQUENCE [LARGE SCALE GENOMIC DNA]</scope>
    <source>
        <strain evidence="2 4">DSM 103800</strain>
    </source>
</reference>
<dbReference type="STRING" id="257708.RGI145_13405"/>
<dbReference type="InterPro" id="IPR009200">
    <property type="entry name" value="DUF1269_membrane"/>
</dbReference>
<dbReference type="RefSeq" id="WP_075798773.1">
    <property type="nucleotide sequence ID" value="NZ_CP015583.1"/>
</dbReference>
<evidence type="ECO:0000313" key="2">
    <source>
        <dbReference type="EMBL" id="MDT8332456.1"/>
    </source>
</evidence>
<dbReference type="eggNOG" id="COG4803">
    <property type="taxonomic scope" value="Bacteria"/>
</dbReference>